<keyword evidence="4 6" id="KW-0274">FAD</keyword>
<dbReference type="InterPro" id="IPR036250">
    <property type="entry name" value="AcylCo_DH-like_C"/>
</dbReference>
<dbReference type="SUPFAM" id="SSF56645">
    <property type="entry name" value="Acyl-CoA dehydrogenase NM domain-like"/>
    <property type="match status" value="1"/>
</dbReference>
<dbReference type="InterPro" id="IPR006089">
    <property type="entry name" value="Acyl-CoA_DH_CS"/>
</dbReference>
<name>A0ABU8M728_9PSEU</name>
<evidence type="ECO:0000256" key="4">
    <source>
        <dbReference type="ARBA" id="ARBA00022827"/>
    </source>
</evidence>
<dbReference type="PANTHER" id="PTHR48083:SF28">
    <property type="entry name" value="ACYL-COA DEHYDROGENASE FAMILY PROTEIN (AFU_ORTHOLOGUE AFUA_6G10880)-RELATED"/>
    <property type="match status" value="1"/>
</dbReference>
<dbReference type="InterPro" id="IPR006091">
    <property type="entry name" value="Acyl-CoA_Oxase/DH_mid-dom"/>
</dbReference>
<keyword evidence="3 6" id="KW-0285">Flavoprotein</keyword>
<dbReference type="SUPFAM" id="SSF47203">
    <property type="entry name" value="Acyl-CoA dehydrogenase C-terminal domain-like"/>
    <property type="match status" value="1"/>
</dbReference>
<keyword evidence="5 6" id="KW-0560">Oxidoreductase</keyword>
<dbReference type="Pfam" id="PF02771">
    <property type="entry name" value="Acyl-CoA_dh_N"/>
    <property type="match status" value="1"/>
</dbReference>
<evidence type="ECO:0000259" key="8">
    <source>
        <dbReference type="Pfam" id="PF00441"/>
    </source>
</evidence>
<dbReference type="Gene3D" id="2.40.110.10">
    <property type="entry name" value="Butyryl-CoA Dehydrogenase, subunit A, domain 2"/>
    <property type="match status" value="1"/>
</dbReference>
<comment type="similarity">
    <text evidence="2 6">Belongs to the acyl-CoA dehydrogenase family.</text>
</comment>
<dbReference type="Pfam" id="PF00441">
    <property type="entry name" value="Acyl-CoA_dh_1"/>
    <property type="match status" value="1"/>
</dbReference>
<dbReference type="Pfam" id="PF02770">
    <property type="entry name" value="Acyl-CoA_dh_M"/>
    <property type="match status" value="1"/>
</dbReference>
<dbReference type="InterPro" id="IPR046373">
    <property type="entry name" value="Acyl-CoA_Oxase/DH_mid-dom_sf"/>
</dbReference>
<feature type="domain" description="Acyl-CoA dehydrogenase/oxidase C-terminal" evidence="8">
    <location>
        <begin position="260"/>
        <end position="408"/>
    </location>
</feature>
<dbReference type="InterPro" id="IPR009100">
    <property type="entry name" value="AcylCoA_DH/oxidase_NM_dom_sf"/>
</dbReference>
<accession>A0ABU8M728</accession>
<evidence type="ECO:0000313" key="11">
    <source>
        <dbReference type="EMBL" id="MEJ2863133.1"/>
    </source>
</evidence>
<feature type="compositionally biased region" description="Polar residues" evidence="7">
    <location>
        <begin position="1"/>
        <end position="13"/>
    </location>
</feature>
<dbReference type="InterPro" id="IPR013786">
    <property type="entry name" value="AcylCoA_DH/ox_N"/>
</dbReference>
<sequence>MTEAVTGSASLSSEGRPGCVAGSEGHPRSNGSAHDAWATPERRALRELVADFTAREIVPHLAAWEDEGALPRALHERAGALGLLELGFPEAAGGVGEHLDACLVAEQLILSGGSSGVCAGLFTHGIGVPHIANAGDPDQIARFVKPALAGRLIAALGITEPEAGSDVAAITTRARRDGDEYVVDGAKTFITSGTRADVVTTAVRTGGEGHRGLSLLVIETDRPGVSRARLRKMGWHCSDTAELRFDGVRVPAANLVGAEGTGFRQIMVNFAAERLSMAVQAYATAQRCVDLTIDWARSRRTFGAPLAQRQVVRHQIAEMARSATVARTYVRDVLARWQAGEDVVTELAMAKNTAVVACDAVVDRAVQLHGGMGYMHGVEVERHYRDARILGIGGGANEIMTEVVAGRLGLDG</sequence>
<evidence type="ECO:0000256" key="6">
    <source>
        <dbReference type="RuleBase" id="RU362125"/>
    </source>
</evidence>
<evidence type="ECO:0000256" key="3">
    <source>
        <dbReference type="ARBA" id="ARBA00022630"/>
    </source>
</evidence>
<dbReference type="PANTHER" id="PTHR48083">
    <property type="entry name" value="MEDIUM-CHAIN SPECIFIC ACYL-COA DEHYDROGENASE, MITOCHONDRIAL-RELATED"/>
    <property type="match status" value="1"/>
</dbReference>
<dbReference type="EMBL" id="JBBEGM010000007">
    <property type="protein sequence ID" value="MEJ2863133.1"/>
    <property type="molecule type" value="Genomic_DNA"/>
</dbReference>
<feature type="region of interest" description="Disordered" evidence="7">
    <location>
        <begin position="1"/>
        <end position="36"/>
    </location>
</feature>
<evidence type="ECO:0000259" key="9">
    <source>
        <dbReference type="Pfam" id="PF02770"/>
    </source>
</evidence>
<comment type="caution">
    <text evidence="11">The sequence shown here is derived from an EMBL/GenBank/DDBJ whole genome shotgun (WGS) entry which is preliminary data.</text>
</comment>
<dbReference type="Proteomes" id="UP001369736">
    <property type="component" value="Unassembled WGS sequence"/>
</dbReference>
<dbReference type="Gene3D" id="1.20.140.10">
    <property type="entry name" value="Butyryl-CoA Dehydrogenase, subunit A, domain 3"/>
    <property type="match status" value="1"/>
</dbReference>
<reference evidence="11 12" key="1">
    <citation type="submission" date="2024-03" db="EMBL/GenBank/DDBJ databases">
        <title>Actinomycetospora sp. OC33-EN07, a novel actinomycete isolated from wild orchid (Aerides multiflora).</title>
        <authorList>
            <person name="Suriyachadkun C."/>
        </authorList>
    </citation>
    <scope>NUCLEOTIDE SEQUENCE [LARGE SCALE GENOMIC DNA]</scope>
    <source>
        <strain evidence="11 12">OC33-EN07</strain>
    </source>
</reference>
<evidence type="ECO:0000256" key="1">
    <source>
        <dbReference type="ARBA" id="ARBA00001974"/>
    </source>
</evidence>
<organism evidence="11 12">
    <name type="scientific">Actinomycetospora flava</name>
    <dbReference type="NCBI Taxonomy" id="3129232"/>
    <lineage>
        <taxon>Bacteria</taxon>
        <taxon>Bacillati</taxon>
        <taxon>Actinomycetota</taxon>
        <taxon>Actinomycetes</taxon>
        <taxon>Pseudonocardiales</taxon>
        <taxon>Pseudonocardiaceae</taxon>
        <taxon>Actinomycetospora</taxon>
    </lineage>
</organism>
<dbReference type="Gene3D" id="1.10.540.10">
    <property type="entry name" value="Acyl-CoA dehydrogenase/oxidase, N-terminal domain"/>
    <property type="match status" value="1"/>
</dbReference>
<comment type="cofactor">
    <cofactor evidence="1 6">
        <name>FAD</name>
        <dbReference type="ChEBI" id="CHEBI:57692"/>
    </cofactor>
</comment>
<evidence type="ECO:0000256" key="7">
    <source>
        <dbReference type="SAM" id="MobiDB-lite"/>
    </source>
</evidence>
<gene>
    <name evidence="11" type="ORF">WCD58_18345</name>
</gene>
<feature type="domain" description="Acyl-CoA dehydrogenase/oxidase N-terminal" evidence="10">
    <location>
        <begin position="39"/>
        <end position="150"/>
    </location>
</feature>
<dbReference type="InterPro" id="IPR050741">
    <property type="entry name" value="Acyl-CoA_dehydrogenase"/>
</dbReference>
<dbReference type="InterPro" id="IPR037069">
    <property type="entry name" value="AcylCoA_DH/ox_N_sf"/>
</dbReference>
<dbReference type="RefSeq" id="WP_337704491.1">
    <property type="nucleotide sequence ID" value="NZ_JBBEGM010000007.1"/>
</dbReference>
<feature type="domain" description="Acyl-CoA oxidase/dehydrogenase middle" evidence="9">
    <location>
        <begin position="155"/>
        <end position="248"/>
    </location>
</feature>
<evidence type="ECO:0000256" key="5">
    <source>
        <dbReference type="ARBA" id="ARBA00023002"/>
    </source>
</evidence>
<dbReference type="InterPro" id="IPR009075">
    <property type="entry name" value="AcylCo_DH/oxidase_C"/>
</dbReference>
<protein>
    <submittedName>
        <fullName evidence="11">Acyl-CoA dehydrogenase family protein</fullName>
    </submittedName>
</protein>
<evidence type="ECO:0000313" key="12">
    <source>
        <dbReference type="Proteomes" id="UP001369736"/>
    </source>
</evidence>
<evidence type="ECO:0000259" key="10">
    <source>
        <dbReference type="Pfam" id="PF02771"/>
    </source>
</evidence>
<proteinExistence type="inferred from homology"/>
<evidence type="ECO:0000256" key="2">
    <source>
        <dbReference type="ARBA" id="ARBA00009347"/>
    </source>
</evidence>
<keyword evidence="12" id="KW-1185">Reference proteome</keyword>
<dbReference type="PROSITE" id="PS00072">
    <property type="entry name" value="ACYL_COA_DH_1"/>
    <property type="match status" value="1"/>
</dbReference>